<reference evidence="8" key="3">
    <citation type="submission" date="2020-12" db="UniProtKB">
        <authorList>
            <consortium name="WormBaseParasite"/>
        </authorList>
    </citation>
    <scope>IDENTIFICATION</scope>
    <source>
        <strain evidence="8">MHco3</strain>
    </source>
</reference>
<evidence type="ECO:0000256" key="5">
    <source>
        <dbReference type="SAM" id="MobiDB-lite"/>
    </source>
</evidence>
<evidence type="ECO:0000313" key="6">
    <source>
        <dbReference type="EMBL" id="CDL94891.1"/>
    </source>
</evidence>
<keyword evidence="7" id="KW-1185">Reference proteome</keyword>
<protein>
    <submittedName>
        <fullName evidence="6 8">Tubulin-tyrosine ligase domain containing protein</fullName>
    </submittedName>
</protein>
<dbReference type="Proteomes" id="UP000025227">
    <property type="component" value="Unplaced"/>
</dbReference>
<keyword evidence="2 6" id="KW-0436">Ligase</keyword>
<evidence type="ECO:0000313" key="8">
    <source>
        <dbReference type="WBParaSite" id="HCON_00166500-00001"/>
    </source>
</evidence>
<feature type="region of interest" description="Disordered" evidence="5">
    <location>
        <begin position="633"/>
        <end position="652"/>
    </location>
</feature>
<keyword evidence="4" id="KW-0067">ATP-binding</keyword>
<organism evidence="6">
    <name type="scientific">Haemonchus contortus</name>
    <name type="common">Barber pole worm</name>
    <dbReference type="NCBI Taxonomy" id="6289"/>
    <lineage>
        <taxon>Eukaryota</taxon>
        <taxon>Metazoa</taxon>
        <taxon>Ecdysozoa</taxon>
        <taxon>Nematoda</taxon>
        <taxon>Chromadorea</taxon>
        <taxon>Rhabditida</taxon>
        <taxon>Rhabditina</taxon>
        <taxon>Rhabditomorpha</taxon>
        <taxon>Strongyloidea</taxon>
        <taxon>Trichostrongylidae</taxon>
        <taxon>Haemonchus</taxon>
    </lineage>
</organism>
<feature type="compositionally biased region" description="Basic and acidic residues" evidence="5">
    <location>
        <begin position="633"/>
        <end position="644"/>
    </location>
</feature>
<comment type="similarity">
    <text evidence="1">Belongs to the tubulin--tyrosine ligase family.</text>
</comment>
<accession>W6NCM1</accession>
<dbReference type="GO" id="GO:0070740">
    <property type="term" value="F:tubulin-glutamic acid ligase activity"/>
    <property type="evidence" value="ECO:0007669"/>
    <property type="project" value="TreeGrafter"/>
</dbReference>
<evidence type="ECO:0000256" key="4">
    <source>
        <dbReference type="ARBA" id="ARBA00022840"/>
    </source>
</evidence>
<sequence length="652" mass="74168">MATEEDKEKLLSDETSSLQSGNKDSPRQRISSPSSLASVMSVLPSLCNDGPPPIPRRSRAPCYTIDTSRSNTNKAVVSLCSALVGILEYPNGRDDNQPCDIYWHSTVPTDMKSIVKSSRCRVNKFPGMTDLSKKVSLTHAIDSMRKIFPDDYKFYPPSFFLPAHFDQLKEFWHAELSRRRQRGLQGEMYFIVKPDDGAQGTGIYLINDPKQIRDVSAKQLVQEYVADPFLMKDQLKFDFRVYGVIKSINPLSIYVSREGMVRFCTEKYRKPTPSNFENLYAHLTNYSLNKANQSYIHSLSLTDQASGSKRLLSTVFGQMAKCGLRTKRLWHNIKIIIVKTVLAMLPELMINYEYEFNGMVGPQCFQIIGFDIIVREDGTPILLEVNAAPSLTIDHSPSDGVRMKSIVDELIKLPLVRDTLLLVTGQLHEPPRRRSPSAHGSSRSSDDLTALKSQKKPHLCEIFPNRYGQEASHLLFVDRAVYIFMQFANLRLSKNISISSLRRFVRDCGLERYFHTGELESLFADISHHYTGDANNNRGLPFHGFLEFLSIVSKRRYPDETSLQVALKDLLNVCASALRNRGVRSQRLRREEVETKSGYEKKIYMLPSHVRHHKARSKSCEPISPVKITVERRADGNNNNEKHVSLPSITRK</sequence>
<dbReference type="Gene3D" id="3.30.470.20">
    <property type="entry name" value="ATP-grasp fold, B domain"/>
    <property type="match status" value="1"/>
</dbReference>
<dbReference type="WBParaSite" id="HCON_00166500-00001">
    <property type="protein sequence ID" value="HCON_00166500-00001"/>
    <property type="gene ID" value="HCON_00166500"/>
</dbReference>
<dbReference type="EMBL" id="CAVP010058577">
    <property type="protein sequence ID" value="CDL94891.1"/>
    <property type="molecule type" value="Genomic_DNA"/>
</dbReference>
<keyword evidence="3" id="KW-0547">Nucleotide-binding</keyword>
<reference evidence="6" key="2">
    <citation type="submission" date="2013-05" db="EMBL/GenBank/DDBJ databases">
        <title>The genome and transcriptome of Haemonchus contortus: a key model parasite for drug and vaccine discovery.</title>
        <authorList>
            <person name="Laing R."/>
            <person name="Kikuchi T."/>
            <person name="Martinelli A."/>
            <person name="Tsai I.J."/>
            <person name="Beech R.N."/>
            <person name="Redman E."/>
            <person name="Holroyd N."/>
            <person name="Bartley D.J."/>
            <person name="Beasley H."/>
            <person name="Britton C."/>
            <person name="Curran D."/>
            <person name="Devaney E."/>
            <person name="Gilabert A."/>
            <person name="Jackson F."/>
            <person name="Hunt M."/>
            <person name="Johnston S."/>
            <person name="Kryukov I."/>
            <person name="Li K."/>
            <person name="Morrison A.A."/>
            <person name="Reid A.J."/>
            <person name="Sargison N."/>
            <person name="Saunders G."/>
            <person name="Wasmuth J.D."/>
            <person name="Wolstenholme A."/>
            <person name="Berriman M."/>
            <person name="Gilleard J.S."/>
            <person name="Cotton J.A."/>
        </authorList>
    </citation>
    <scope>NUCLEOTIDE SEQUENCE [LARGE SCALE GENOMIC DNA]</scope>
    <source>
        <strain evidence="6">ISE/inbred ISE</strain>
    </source>
</reference>
<reference evidence="6" key="1">
    <citation type="submission" date="2013-03" db="EMBL/GenBank/DDBJ databases">
        <authorList>
            <person name="Aslett M."/>
        </authorList>
    </citation>
    <scope>NUCLEOTIDE SEQUENCE [LARGE SCALE GENOMIC DNA]</scope>
    <source>
        <strain evidence="6">ISE/inbred ISE</strain>
    </source>
</reference>
<dbReference type="AlphaFoldDB" id="W6NCM1"/>
<feature type="region of interest" description="Disordered" evidence="5">
    <location>
        <begin position="428"/>
        <end position="453"/>
    </location>
</feature>
<name>W6NCM1_HAECO</name>
<dbReference type="OMA" id="CDIYWHS"/>
<feature type="compositionally biased region" description="Polar residues" evidence="5">
    <location>
        <begin position="13"/>
        <end position="23"/>
    </location>
</feature>
<dbReference type="PANTHER" id="PTHR12241">
    <property type="entry name" value="TUBULIN POLYGLUTAMYLASE"/>
    <property type="match status" value="1"/>
</dbReference>
<dbReference type="PROSITE" id="PS51221">
    <property type="entry name" value="TTL"/>
    <property type="match status" value="1"/>
</dbReference>
<evidence type="ECO:0000256" key="2">
    <source>
        <dbReference type="ARBA" id="ARBA00022598"/>
    </source>
</evidence>
<dbReference type="GO" id="GO:0000226">
    <property type="term" value="P:microtubule cytoskeleton organization"/>
    <property type="evidence" value="ECO:0007669"/>
    <property type="project" value="TreeGrafter"/>
</dbReference>
<dbReference type="GO" id="GO:0015631">
    <property type="term" value="F:tubulin binding"/>
    <property type="evidence" value="ECO:0007669"/>
    <property type="project" value="TreeGrafter"/>
</dbReference>
<evidence type="ECO:0000256" key="3">
    <source>
        <dbReference type="ARBA" id="ARBA00022741"/>
    </source>
</evidence>
<feature type="compositionally biased region" description="Basic and acidic residues" evidence="5">
    <location>
        <begin position="1"/>
        <end position="12"/>
    </location>
</feature>
<dbReference type="GO" id="GO:0019098">
    <property type="term" value="P:reproductive behavior"/>
    <property type="evidence" value="ECO:0007669"/>
    <property type="project" value="UniProtKB-ARBA"/>
</dbReference>
<feature type="region of interest" description="Disordered" evidence="5">
    <location>
        <begin position="1"/>
        <end position="35"/>
    </location>
</feature>
<evidence type="ECO:0000313" key="7">
    <source>
        <dbReference type="Proteomes" id="UP000025227"/>
    </source>
</evidence>
<dbReference type="SUPFAM" id="SSF56059">
    <property type="entry name" value="Glutathione synthetase ATP-binding domain-like"/>
    <property type="match status" value="1"/>
</dbReference>
<evidence type="ECO:0000256" key="1">
    <source>
        <dbReference type="ARBA" id="ARBA00006820"/>
    </source>
</evidence>
<dbReference type="GO" id="GO:0036064">
    <property type="term" value="C:ciliary basal body"/>
    <property type="evidence" value="ECO:0007669"/>
    <property type="project" value="TreeGrafter"/>
</dbReference>
<dbReference type="PANTHER" id="PTHR12241:SF154">
    <property type="entry name" value="TUBULIN POLYGLUTAMYLASE TTLL11"/>
    <property type="match status" value="1"/>
</dbReference>
<dbReference type="GO" id="GO:0005524">
    <property type="term" value="F:ATP binding"/>
    <property type="evidence" value="ECO:0007669"/>
    <property type="project" value="UniProtKB-KW"/>
</dbReference>
<dbReference type="OrthoDB" id="202825at2759"/>
<gene>
    <name evidence="6" type="ORF">HCOI_00592500</name>
</gene>
<dbReference type="Pfam" id="PF03133">
    <property type="entry name" value="TTL"/>
    <property type="match status" value="1"/>
</dbReference>
<proteinExistence type="inferred from homology"/>
<dbReference type="InterPro" id="IPR004344">
    <property type="entry name" value="TTL/TTLL_fam"/>
</dbReference>